<evidence type="ECO:0000313" key="1">
    <source>
        <dbReference type="EMBL" id="ONM01570.1"/>
    </source>
</evidence>
<sequence>MASSTSSPWKPAPSPCSLPSRAPPAAMAELLFSPAVPCAQGAPRPASPSPWFPLRSGRRIHGRRLPMLLCVQGAAPFSSRQRSAPSSLRIPCPTASRRPAALILQLPPWSSSAAQGAPYFLAPWPAPNSSPAQRRCSIPSTAQALFLPTQPASGTFFPMEAEPLSQPAPSLFPWTTLSFPMPLLHHAHYLLDRMSDLCTALLPPLPWCCSSSPPFFWMPARKIGAAALQFILHFPVASHRSRACCAANSTSGCPPGVCCFFAQPRGRRRSPRREPRILRGEGKSFNARRWRSYAQIGITVVLTNAV</sequence>
<dbReference type="AlphaFoldDB" id="A0A1D6KEJ8"/>
<accession>A0A1D6KEJ8</accession>
<dbReference type="EMBL" id="CM007647">
    <property type="protein sequence ID" value="ONM01570.1"/>
    <property type="molecule type" value="Genomic_DNA"/>
</dbReference>
<protein>
    <submittedName>
        <fullName evidence="1">Uncharacterized protein</fullName>
    </submittedName>
</protein>
<organism evidence="1">
    <name type="scientific">Zea mays</name>
    <name type="common">Maize</name>
    <dbReference type="NCBI Taxonomy" id="4577"/>
    <lineage>
        <taxon>Eukaryota</taxon>
        <taxon>Viridiplantae</taxon>
        <taxon>Streptophyta</taxon>
        <taxon>Embryophyta</taxon>
        <taxon>Tracheophyta</taxon>
        <taxon>Spermatophyta</taxon>
        <taxon>Magnoliopsida</taxon>
        <taxon>Liliopsida</taxon>
        <taxon>Poales</taxon>
        <taxon>Poaceae</taxon>
        <taxon>PACMAD clade</taxon>
        <taxon>Panicoideae</taxon>
        <taxon>Andropogonodae</taxon>
        <taxon>Andropogoneae</taxon>
        <taxon>Tripsacinae</taxon>
        <taxon>Zea</taxon>
    </lineage>
</organism>
<reference evidence="1" key="1">
    <citation type="submission" date="2015-12" db="EMBL/GenBank/DDBJ databases">
        <title>Update maize B73 reference genome by single molecule sequencing technologies.</title>
        <authorList>
            <consortium name="Maize Genome Sequencing Project"/>
            <person name="Ware D."/>
        </authorList>
    </citation>
    <scope>NUCLEOTIDE SEQUENCE [LARGE SCALE GENOMIC DNA]</scope>
    <source>
        <tissue evidence="1">Seedling</tissue>
    </source>
</reference>
<dbReference type="InParanoid" id="A0A1D6KEJ8"/>
<proteinExistence type="predicted"/>
<gene>
    <name evidence="1" type="ORF">ZEAMMB73_Zm00001d030812</name>
</gene>
<name>A0A1D6KEJ8_MAIZE</name>